<proteinExistence type="predicted"/>
<reference evidence="1 2" key="1">
    <citation type="journal article" date="2018" name="Front. Plant Sci.">
        <title>Red Clover (Trifolium pratense) and Zigzag Clover (T. medium) - A Picture of Genomic Similarities and Differences.</title>
        <authorList>
            <person name="Dluhosova J."/>
            <person name="Istvanek J."/>
            <person name="Nedelnik J."/>
            <person name="Repkova J."/>
        </authorList>
    </citation>
    <scope>NUCLEOTIDE SEQUENCE [LARGE SCALE GENOMIC DNA]</scope>
    <source>
        <strain evidence="2">cv. 10/8</strain>
        <tissue evidence="1">Leaf</tissue>
    </source>
</reference>
<sequence>AIGFVEHIMRLNEQIMKLNKHKLQLDERG</sequence>
<name>A0A392SIJ3_9FABA</name>
<dbReference type="EMBL" id="LXQA010386916">
    <property type="protein sequence ID" value="MCI48459.1"/>
    <property type="molecule type" value="Genomic_DNA"/>
</dbReference>
<organism evidence="1 2">
    <name type="scientific">Trifolium medium</name>
    <dbReference type="NCBI Taxonomy" id="97028"/>
    <lineage>
        <taxon>Eukaryota</taxon>
        <taxon>Viridiplantae</taxon>
        <taxon>Streptophyta</taxon>
        <taxon>Embryophyta</taxon>
        <taxon>Tracheophyta</taxon>
        <taxon>Spermatophyta</taxon>
        <taxon>Magnoliopsida</taxon>
        <taxon>eudicotyledons</taxon>
        <taxon>Gunneridae</taxon>
        <taxon>Pentapetalae</taxon>
        <taxon>rosids</taxon>
        <taxon>fabids</taxon>
        <taxon>Fabales</taxon>
        <taxon>Fabaceae</taxon>
        <taxon>Papilionoideae</taxon>
        <taxon>50 kb inversion clade</taxon>
        <taxon>NPAAA clade</taxon>
        <taxon>Hologalegina</taxon>
        <taxon>IRL clade</taxon>
        <taxon>Trifolieae</taxon>
        <taxon>Trifolium</taxon>
    </lineage>
</organism>
<dbReference type="Proteomes" id="UP000265520">
    <property type="component" value="Unassembled WGS sequence"/>
</dbReference>
<evidence type="ECO:0000313" key="2">
    <source>
        <dbReference type="Proteomes" id="UP000265520"/>
    </source>
</evidence>
<dbReference type="AlphaFoldDB" id="A0A392SIJ3"/>
<keyword evidence="2" id="KW-1185">Reference proteome</keyword>
<accession>A0A392SIJ3</accession>
<evidence type="ECO:0000313" key="1">
    <source>
        <dbReference type="EMBL" id="MCI48459.1"/>
    </source>
</evidence>
<feature type="non-terminal residue" evidence="1">
    <location>
        <position position="1"/>
    </location>
</feature>
<comment type="caution">
    <text evidence="1">The sequence shown here is derived from an EMBL/GenBank/DDBJ whole genome shotgun (WGS) entry which is preliminary data.</text>
</comment>
<protein>
    <submittedName>
        <fullName evidence="1">Uncharacterized protein</fullName>
    </submittedName>
</protein>